<dbReference type="EMBL" id="FMZZ01000009">
    <property type="protein sequence ID" value="SDD27102.1"/>
    <property type="molecule type" value="Genomic_DNA"/>
</dbReference>
<evidence type="ECO:0000256" key="2">
    <source>
        <dbReference type="ARBA" id="ARBA00000751"/>
    </source>
</evidence>
<dbReference type="Proteomes" id="UP000199501">
    <property type="component" value="Unassembled WGS sequence"/>
</dbReference>
<comment type="catalytic activity">
    <reaction evidence="2">
        <text>2,5-diamino-6-hydroxy-4-(5-phosphoribosylamino)-pyrimidine + H2O = 2,5,6-triamino-4-hydroxypyrimidine + D-ribose 5-phosphate</text>
        <dbReference type="Rhea" id="RHEA:23436"/>
        <dbReference type="ChEBI" id="CHEBI:15377"/>
        <dbReference type="ChEBI" id="CHEBI:58614"/>
        <dbReference type="ChEBI" id="CHEBI:78346"/>
        <dbReference type="ChEBI" id="CHEBI:137796"/>
    </reaction>
</comment>
<dbReference type="OrthoDB" id="67297at2"/>
<dbReference type="RefSeq" id="WP_091452720.1">
    <property type="nucleotide sequence ID" value="NZ_FMZZ01000009.1"/>
</dbReference>
<evidence type="ECO:0000313" key="4">
    <source>
        <dbReference type="EMBL" id="SDD27102.1"/>
    </source>
</evidence>
<dbReference type="CDD" id="cd15457">
    <property type="entry name" value="NADAR"/>
    <property type="match status" value="1"/>
</dbReference>
<dbReference type="Gene3D" id="1.10.357.40">
    <property type="entry name" value="YbiA-like"/>
    <property type="match status" value="1"/>
</dbReference>
<protein>
    <recommendedName>
        <fullName evidence="3">NADAR domain-containing protein</fullName>
    </recommendedName>
</protein>
<name>A0A1G6TD87_9PSEU</name>
<comment type="catalytic activity">
    <reaction evidence="1">
        <text>5-amino-6-(5-phospho-D-ribosylamino)uracil + H2O = 5,6-diaminouracil + D-ribose 5-phosphate</text>
        <dbReference type="Rhea" id="RHEA:55020"/>
        <dbReference type="ChEBI" id="CHEBI:15377"/>
        <dbReference type="ChEBI" id="CHEBI:46252"/>
        <dbReference type="ChEBI" id="CHEBI:58453"/>
        <dbReference type="ChEBI" id="CHEBI:78346"/>
    </reaction>
</comment>
<dbReference type="NCBIfam" id="TIGR02464">
    <property type="entry name" value="ribofla_fusion"/>
    <property type="match status" value="1"/>
</dbReference>
<dbReference type="SUPFAM" id="SSF143990">
    <property type="entry name" value="YbiA-like"/>
    <property type="match status" value="1"/>
</dbReference>
<evidence type="ECO:0000313" key="5">
    <source>
        <dbReference type="Proteomes" id="UP000199501"/>
    </source>
</evidence>
<feature type="domain" description="NADAR" evidence="3">
    <location>
        <begin position="20"/>
        <end position="179"/>
    </location>
</feature>
<proteinExistence type="predicted"/>
<dbReference type="Pfam" id="PF08719">
    <property type="entry name" value="NADAR"/>
    <property type="match status" value="1"/>
</dbReference>
<sequence>MSHHPRLADLLARPTTDFLFFWGHRPTPDGSVGKSCLSQWWPSPTVIDGERYLTAEHYMMTAKARLFDDEATAEAVLASHTPEEAKALGRKVRGFTEPRWREHRYDIVVRANEAKFSQHPRLAAFLRSTGTAVLVEASPVDPVWGIGLAATSPDARRPSAWPGLNLLGFALMDVRDRLRRQVAGG</sequence>
<dbReference type="AlphaFoldDB" id="A0A1G6TD87"/>
<gene>
    <name evidence="4" type="ORF">SAMN05216174_10993</name>
</gene>
<keyword evidence="5" id="KW-1185">Reference proteome</keyword>
<evidence type="ECO:0000259" key="3">
    <source>
        <dbReference type="Pfam" id="PF08719"/>
    </source>
</evidence>
<accession>A0A1G6TD87</accession>
<dbReference type="InterPro" id="IPR012816">
    <property type="entry name" value="NADAR"/>
</dbReference>
<evidence type="ECO:0000256" key="1">
    <source>
        <dbReference type="ARBA" id="ARBA00000022"/>
    </source>
</evidence>
<reference evidence="5" key="1">
    <citation type="submission" date="2016-10" db="EMBL/GenBank/DDBJ databases">
        <authorList>
            <person name="Varghese N."/>
            <person name="Submissions S."/>
        </authorList>
    </citation>
    <scope>NUCLEOTIDE SEQUENCE [LARGE SCALE GENOMIC DNA]</scope>
    <source>
        <strain evidence="5">IBRC-M 10403</strain>
    </source>
</reference>
<organism evidence="4 5">
    <name type="scientific">Actinokineospora iranica</name>
    <dbReference type="NCBI Taxonomy" id="1271860"/>
    <lineage>
        <taxon>Bacteria</taxon>
        <taxon>Bacillati</taxon>
        <taxon>Actinomycetota</taxon>
        <taxon>Actinomycetes</taxon>
        <taxon>Pseudonocardiales</taxon>
        <taxon>Pseudonocardiaceae</taxon>
        <taxon>Actinokineospora</taxon>
    </lineage>
</organism>
<dbReference type="InterPro" id="IPR037238">
    <property type="entry name" value="YbiA-like_sf"/>
</dbReference>
<dbReference type="STRING" id="1271860.SAMN05216174_10993"/>